<dbReference type="EMBL" id="JAEQNA010000006">
    <property type="protein sequence ID" value="MBL0421913.1"/>
    <property type="molecule type" value="Genomic_DNA"/>
</dbReference>
<protein>
    <submittedName>
        <fullName evidence="3">Uncharacterized protein</fullName>
    </submittedName>
</protein>
<sequence length="72" mass="8060">MNKPTTEPNGHLGDAREDHEEPWAWEQEVRAGLEPWRHPLNWLGSAIVIAIAVAIGITIWPGWDRVLALSSP</sequence>
<keyword evidence="2" id="KW-0812">Transmembrane</keyword>
<dbReference type="RefSeq" id="WP_201684993.1">
    <property type="nucleotide sequence ID" value="NZ_JAEQNA010000006.1"/>
</dbReference>
<proteinExistence type="predicted"/>
<feature type="transmembrane region" description="Helical" evidence="2">
    <location>
        <begin position="40"/>
        <end position="63"/>
    </location>
</feature>
<dbReference type="Proteomes" id="UP000613011">
    <property type="component" value="Unassembled WGS sequence"/>
</dbReference>
<dbReference type="AlphaFoldDB" id="A0A937D7D7"/>
<gene>
    <name evidence="3" type="ORF">JI739_16305</name>
</gene>
<organism evidence="3 4">
    <name type="scientific">Ramlibacter aurantiacus</name>
    <dbReference type="NCBI Taxonomy" id="2801330"/>
    <lineage>
        <taxon>Bacteria</taxon>
        <taxon>Pseudomonadati</taxon>
        <taxon>Pseudomonadota</taxon>
        <taxon>Betaproteobacteria</taxon>
        <taxon>Burkholderiales</taxon>
        <taxon>Comamonadaceae</taxon>
        <taxon>Ramlibacter</taxon>
    </lineage>
</organism>
<accession>A0A937D7D7</accession>
<evidence type="ECO:0000313" key="4">
    <source>
        <dbReference type="Proteomes" id="UP000613011"/>
    </source>
</evidence>
<keyword evidence="2" id="KW-1133">Transmembrane helix</keyword>
<comment type="caution">
    <text evidence="3">The sequence shown here is derived from an EMBL/GenBank/DDBJ whole genome shotgun (WGS) entry which is preliminary data.</text>
</comment>
<evidence type="ECO:0000313" key="3">
    <source>
        <dbReference type="EMBL" id="MBL0421913.1"/>
    </source>
</evidence>
<feature type="region of interest" description="Disordered" evidence="1">
    <location>
        <begin position="1"/>
        <end position="21"/>
    </location>
</feature>
<keyword evidence="2" id="KW-0472">Membrane</keyword>
<evidence type="ECO:0000256" key="2">
    <source>
        <dbReference type="SAM" id="Phobius"/>
    </source>
</evidence>
<name>A0A937D7D7_9BURK</name>
<reference evidence="3" key="1">
    <citation type="submission" date="2021-01" db="EMBL/GenBank/DDBJ databases">
        <title>Ramlibacter sp. strain AW1 16S ribosomal RNA gene Genome sequencing and assembly.</title>
        <authorList>
            <person name="Kang M."/>
        </authorList>
    </citation>
    <scope>NUCLEOTIDE SEQUENCE</scope>
    <source>
        <strain evidence="3">AW1</strain>
    </source>
</reference>
<evidence type="ECO:0000256" key="1">
    <source>
        <dbReference type="SAM" id="MobiDB-lite"/>
    </source>
</evidence>
<keyword evidence="4" id="KW-1185">Reference proteome</keyword>